<feature type="compositionally biased region" description="Polar residues" evidence="1">
    <location>
        <begin position="106"/>
        <end position="137"/>
    </location>
</feature>
<dbReference type="AlphaFoldDB" id="A0AAD7ILB0"/>
<evidence type="ECO:0000313" key="2">
    <source>
        <dbReference type="EMBL" id="KAJ7745450.1"/>
    </source>
</evidence>
<feature type="compositionally biased region" description="Basic and acidic residues" evidence="1">
    <location>
        <begin position="77"/>
        <end position="103"/>
    </location>
</feature>
<reference evidence="2" key="1">
    <citation type="submission" date="2023-03" db="EMBL/GenBank/DDBJ databases">
        <title>Massive genome expansion in bonnet fungi (Mycena s.s.) driven by repeated elements and novel gene families across ecological guilds.</title>
        <authorList>
            <consortium name="Lawrence Berkeley National Laboratory"/>
            <person name="Harder C.B."/>
            <person name="Miyauchi S."/>
            <person name="Viragh M."/>
            <person name="Kuo A."/>
            <person name="Thoen E."/>
            <person name="Andreopoulos B."/>
            <person name="Lu D."/>
            <person name="Skrede I."/>
            <person name="Drula E."/>
            <person name="Henrissat B."/>
            <person name="Morin E."/>
            <person name="Kohler A."/>
            <person name="Barry K."/>
            <person name="LaButti K."/>
            <person name="Morin E."/>
            <person name="Salamov A."/>
            <person name="Lipzen A."/>
            <person name="Mereny Z."/>
            <person name="Hegedus B."/>
            <person name="Baldrian P."/>
            <person name="Stursova M."/>
            <person name="Weitz H."/>
            <person name="Taylor A."/>
            <person name="Grigoriev I.V."/>
            <person name="Nagy L.G."/>
            <person name="Martin F."/>
            <person name="Kauserud H."/>
        </authorList>
    </citation>
    <scope>NUCLEOTIDE SEQUENCE</scope>
    <source>
        <strain evidence="2">CBHHK188m</strain>
    </source>
</reference>
<name>A0AAD7ILB0_9AGAR</name>
<gene>
    <name evidence="2" type="ORF">DFH07DRAFT_16795</name>
</gene>
<keyword evidence="3" id="KW-1185">Reference proteome</keyword>
<sequence length="437" mass="48255">MSTEKLTFLSYLPEFERRTNSSSARGDPKKYALERAAEFITRFGLPEDSDGGIESETRFKEQLYNWFKNTVGRNRRRTEGKPKSARKNVDKATELTRDRRDAWDQDANSGVLTINRNYGHPESSSPTITAGTYSHAENTPAVTPSPTTVAARIPASYSLPSTLANALQPSPSPPPATLAPVTVASLRDSFLTNVDAPILASQIQAFVTSNQSPLSLRPVIFALFQAISTEWDRNNTPPNRFLTSYLRAAAYFTPAVIHAGVSGPLAAATALQMQIRRSAKWTPTSAANVHPNVPSISSGPSSMSLELHRITLDRARRKDHIQWARIHAAALEVGVFTFGYDIHNSDGQGCDYGDTFSNLMAQDCLWEDDEVEWVAGVLVLQALIRTSIRADTGKRRLYENLLINYEERWKEMKDEARQALVTEALLSAKTELAGSGP</sequence>
<dbReference type="Proteomes" id="UP001215280">
    <property type="component" value="Unassembled WGS sequence"/>
</dbReference>
<protein>
    <submittedName>
        <fullName evidence="2">Uncharacterized protein</fullName>
    </submittedName>
</protein>
<feature type="region of interest" description="Disordered" evidence="1">
    <location>
        <begin position="74"/>
        <end position="146"/>
    </location>
</feature>
<evidence type="ECO:0000313" key="3">
    <source>
        <dbReference type="Proteomes" id="UP001215280"/>
    </source>
</evidence>
<dbReference type="EMBL" id="JARJLG010000103">
    <property type="protein sequence ID" value="KAJ7745450.1"/>
    <property type="molecule type" value="Genomic_DNA"/>
</dbReference>
<proteinExistence type="predicted"/>
<organism evidence="2 3">
    <name type="scientific">Mycena maculata</name>
    <dbReference type="NCBI Taxonomy" id="230809"/>
    <lineage>
        <taxon>Eukaryota</taxon>
        <taxon>Fungi</taxon>
        <taxon>Dikarya</taxon>
        <taxon>Basidiomycota</taxon>
        <taxon>Agaricomycotina</taxon>
        <taxon>Agaricomycetes</taxon>
        <taxon>Agaricomycetidae</taxon>
        <taxon>Agaricales</taxon>
        <taxon>Marasmiineae</taxon>
        <taxon>Mycenaceae</taxon>
        <taxon>Mycena</taxon>
    </lineage>
</organism>
<evidence type="ECO:0000256" key="1">
    <source>
        <dbReference type="SAM" id="MobiDB-lite"/>
    </source>
</evidence>
<accession>A0AAD7ILB0</accession>
<comment type="caution">
    <text evidence="2">The sequence shown here is derived from an EMBL/GenBank/DDBJ whole genome shotgun (WGS) entry which is preliminary data.</text>
</comment>